<evidence type="ECO:0000313" key="1">
    <source>
        <dbReference type="EMBL" id="DAF54165.1"/>
    </source>
</evidence>
<proteinExistence type="predicted"/>
<reference evidence="1" key="1">
    <citation type="journal article" date="2021" name="Proc. Natl. Acad. Sci. U.S.A.">
        <title>A Catalog of Tens of Thousands of Viruses from Human Metagenomes Reveals Hidden Associations with Chronic Diseases.</title>
        <authorList>
            <person name="Tisza M.J."/>
            <person name="Buck C.B."/>
        </authorList>
    </citation>
    <scope>NUCLEOTIDE SEQUENCE</scope>
    <source>
        <strain evidence="1">Ctcqm2</strain>
    </source>
</reference>
<dbReference type="GO" id="GO:0008168">
    <property type="term" value="F:methyltransferase activity"/>
    <property type="evidence" value="ECO:0007669"/>
    <property type="project" value="UniProtKB-KW"/>
</dbReference>
<organism evidence="1">
    <name type="scientific">Phage sp. ctcqm2</name>
    <dbReference type="NCBI Taxonomy" id="2828007"/>
    <lineage>
        <taxon>Viruses</taxon>
    </lineage>
</organism>
<sequence length="64" mass="6614">MIYAQESLIDEIIVDNFAGGGGASTGIELAVCPPMATALVRANLPEWCGAEITTMAQLTDCVAV</sequence>
<dbReference type="EMBL" id="BK032673">
    <property type="protein sequence ID" value="DAF54165.1"/>
    <property type="molecule type" value="Genomic_DNA"/>
</dbReference>
<dbReference type="GO" id="GO:0032259">
    <property type="term" value="P:methylation"/>
    <property type="evidence" value="ECO:0007669"/>
    <property type="project" value="UniProtKB-KW"/>
</dbReference>
<name>A0A8S5SSY7_9VIRU</name>
<accession>A0A8S5SSY7</accession>
<keyword evidence="1" id="KW-0808">Transferase</keyword>
<keyword evidence="1" id="KW-0489">Methyltransferase</keyword>
<protein>
    <submittedName>
        <fullName evidence="1">Modification methylase HhaI/DNA Complex-SPECIFICITY, CPG SEQUENCE, C5-METHYLCYTOSINE, NUCLEOTIDE</fullName>
    </submittedName>
</protein>